<accession>A0A6A5TNL2</accession>
<feature type="compositionally biased region" description="Low complexity" evidence="1">
    <location>
        <begin position="619"/>
        <end position="632"/>
    </location>
</feature>
<feature type="compositionally biased region" description="Basic and acidic residues" evidence="1">
    <location>
        <begin position="28"/>
        <end position="40"/>
    </location>
</feature>
<feature type="region of interest" description="Disordered" evidence="1">
    <location>
        <begin position="103"/>
        <end position="182"/>
    </location>
</feature>
<evidence type="ECO:0000313" key="3">
    <source>
        <dbReference type="Proteomes" id="UP000800035"/>
    </source>
</evidence>
<evidence type="ECO:0000256" key="1">
    <source>
        <dbReference type="SAM" id="MobiDB-lite"/>
    </source>
</evidence>
<keyword evidence="3" id="KW-1185">Reference proteome</keyword>
<feature type="region of interest" description="Disordered" evidence="1">
    <location>
        <begin position="558"/>
        <end position="643"/>
    </location>
</feature>
<name>A0A6A5TNL2_9PLEO</name>
<reference evidence="2" key="1">
    <citation type="journal article" date="2020" name="Stud. Mycol.">
        <title>101 Dothideomycetes genomes: a test case for predicting lifestyles and emergence of pathogens.</title>
        <authorList>
            <person name="Haridas S."/>
            <person name="Albert R."/>
            <person name="Binder M."/>
            <person name="Bloem J."/>
            <person name="Labutti K."/>
            <person name="Salamov A."/>
            <person name="Andreopoulos B."/>
            <person name="Baker S."/>
            <person name="Barry K."/>
            <person name="Bills G."/>
            <person name="Bluhm B."/>
            <person name="Cannon C."/>
            <person name="Castanera R."/>
            <person name="Culley D."/>
            <person name="Daum C."/>
            <person name="Ezra D."/>
            <person name="Gonzalez J."/>
            <person name="Henrissat B."/>
            <person name="Kuo A."/>
            <person name="Liang C."/>
            <person name="Lipzen A."/>
            <person name="Lutzoni F."/>
            <person name="Magnuson J."/>
            <person name="Mondo S."/>
            <person name="Nolan M."/>
            <person name="Ohm R."/>
            <person name="Pangilinan J."/>
            <person name="Park H.-J."/>
            <person name="Ramirez L."/>
            <person name="Alfaro M."/>
            <person name="Sun H."/>
            <person name="Tritt A."/>
            <person name="Yoshinaga Y."/>
            <person name="Zwiers L.-H."/>
            <person name="Turgeon B."/>
            <person name="Goodwin S."/>
            <person name="Spatafora J."/>
            <person name="Crous P."/>
            <person name="Grigoriev I."/>
        </authorList>
    </citation>
    <scope>NUCLEOTIDE SEQUENCE</scope>
    <source>
        <strain evidence="2">CBS 675.92</strain>
    </source>
</reference>
<proteinExistence type="predicted"/>
<gene>
    <name evidence="2" type="ORF">CC80DRAFT_536833</name>
</gene>
<feature type="compositionally biased region" description="Low complexity" evidence="1">
    <location>
        <begin position="108"/>
        <end position="128"/>
    </location>
</feature>
<feature type="region of interest" description="Disordered" evidence="1">
    <location>
        <begin position="76"/>
        <end position="95"/>
    </location>
</feature>
<sequence>MAKNKLRSAALQKAQRGKSSSSTSRADVVTKFKPSEKTSEDGEEIWERTGYVVRLQFNHNADALQSMLAELARHPARPQRTTTMTDPPPPLGAQTSLQALKQPSQVVAATPDATTTEGTATPESTATERTAISKALVGKRTITPKTDPNPKPSAKDHTSTTQTDSRDSTATPKSTIEPRKPVQTLLHFVRQWKDETHDFNMRKVIATLRPADREVEPLSAAYHWFPEAVPVDALFPPGVPMTAKEINAYYPHHIRWKGVMLRLVNNEYRGPEIIAMQSFFRSGSTPAVTGAQINQFLRDQSRQKGIAPFRTTREGNNGKPDRNLSTAHLTPGRYIETKRDGFVVPTFDDLVKGLGYFPTGLDARGLTQCLVWYLNNRDMFSPRLQFNILHTQSLIRVLRLPVKGYGPQNLDMNALEEWKKNGKFAEKKVDDERRRHVVSEPNDHGLKRSRLDVNVGDERVRAHVSLNLRHVLTFPFMAMIGMAAHGVAMGIENAQRRGGVVEELDSEGEEGVATAPYKEEVKVAVQPQVEQIQPEPEPVKQQTVKEYFRSYRIPKRPRVEDGLDLSNARPSKKTAHMAPQNAPSGPRALSQTQHPYHASRVPVDPLHAIAPESWNRSAHPYQHQHQQYVQYPSHRRHDPYSRR</sequence>
<dbReference type="EMBL" id="ML976999">
    <property type="protein sequence ID" value="KAF1954295.1"/>
    <property type="molecule type" value="Genomic_DNA"/>
</dbReference>
<evidence type="ECO:0000313" key="2">
    <source>
        <dbReference type="EMBL" id="KAF1954295.1"/>
    </source>
</evidence>
<dbReference type="AlphaFoldDB" id="A0A6A5TNL2"/>
<dbReference type="OrthoDB" id="3796227at2759"/>
<protein>
    <submittedName>
        <fullName evidence="2">Uncharacterized protein</fullName>
    </submittedName>
</protein>
<organism evidence="2 3">
    <name type="scientific">Byssothecium circinans</name>
    <dbReference type="NCBI Taxonomy" id="147558"/>
    <lineage>
        <taxon>Eukaryota</taxon>
        <taxon>Fungi</taxon>
        <taxon>Dikarya</taxon>
        <taxon>Ascomycota</taxon>
        <taxon>Pezizomycotina</taxon>
        <taxon>Dothideomycetes</taxon>
        <taxon>Pleosporomycetidae</taxon>
        <taxon>Pleosporales</taxon>
        <taxon>Massarineae</taxon>
        <taxon>Massarinaceae</taxon>
        <taxon>Byssothecium</taxon>
    </lineage>
</organism>
<feature type="region of interest" description="Disordered" evidence="1">
    <location>
        <begin position="1"/>
        <end position="43"/>
    </location>
</feature>
<dbReference type="Proteomes" id="UP000800035">
    <property type="component" value="Unassembled WGS sequence"/>
</dbReference>
<feature type="compositionally biased region" description="Low complexity" evidence="1">
    <location>
        <begin position="159"/>
        <end position="171"/>
    </location>
</feature>